<dbReference type="InterPro" id="IPR004474">
    <property type="entry name" value="LytR_CpsA_psr"/>
</dbReference>
<evidence type="ECO:0000256" key="2">
    <source>
        <dbReference type="SAM" id="SignalP"/>
    </source>
</evidence>
<comment type="caution">
    <text evidence="4">The sequence shown here is derived from an EMBL/GenBank/DDBJ whole genome shotgun (WGS) entry which is preliminary data.</text>
</comment>
<feature type="signal peptide" evidence="2">
    <location>
        <begin position="1"/>
        <end position="22"/>
    </location>
</feature>
<dbReference type="Proteomes" id="UP000629619">
    <property type="component" value="Unassembled WGS sequence"/>
</dbReference>
<dbReference type="PANTHER" id="PTHR33392">
    <property type="entry name" value="POLYISOPRENYL-TEICHOIC ACID--PEPTIDOGLYCAN TEICHOIC ACID TRANSFERASE TAGU"/>
    <property type="match status" value="1"/>
</dbReference>
<proteinExistence type="inferred from homology"/>
<gene>
    <name evidence="4" type="ORF">Asi03nite_08180</name>
</gene>
<dbReference type="AlphaFoldDB" id="A0A919KCN0"/>
<feature type="chain" id="PRO_5037632510" description="Cell envelope-related transcriptional attenuator domain-containing protein" evidence="2">
    <location>
        <begin position="23"/>
        <end position="342"/>
    </location>
</feature>
<dbReference type="RefSeq" id="WP_203677071.1">
    <property type="nucleotide sequence ID" value="NZ_BOMW01000008.1"/>
</dbReference>
<evidence type="ECO:0000256" key="1">
    <source>
        <dbReference type="ARBA" id="ARBA00006068"/>
    </source>
</evidence>
<dbReference type="Gene3D" id="3.40.630.190">
    <property type="entry name" value="LCP protein"/>
    <property type="match status" value="1"/>
</dbReference>
<keyword evidence="2" id="KW-0732">Signal</keyword>
<dbReference type="Pfam" id="PF03816">
    <property type="entry name" value="LytR_cpsA_psr"/>
    <property type="match status" value="1"/>
</dbReference>
<keyword evidence="5" id="KW-1185">Reference proteome</keyword>
<evidence type="ECO:0000313" key="5">
    <source>
        <dbReference type="Proteomes" id="UP000629619"/>
    </source>
</evidence>
<evidence type="ECO:0000259" key="3">
    <source>
        <dbReference type="Pfam" id="PF03816"/>
    </source>
</evidence>
<dbReference type="InterPro" id="IPR050922">
    <property type="entry name" value="LytR/CpsA/Psr_CW_biosynth"/>
</dbReference>
<dbReference type="PANTHER" id="PTHR33392:SF6">
    <property type="entry name" value="POLYISOPRENYL-TEICHOIC ACID--PEPTIDOGLYCAN TEICHOIC ACID TRANSFERASE TAGU"/>
    <property type="match status" value="1"/>
</dbReference>
<reference evidence="4" key="1">
    <citation type="submission" date="2021-01" db="EMBL/GenBank/DDBJ databases">
        <title>Whole genome shotgun sequence of Actinoplanes siamensis NBRC 109076.</title>
        <authorList>
            <person name="Komaki H."/>
            <person name="Tamura T."/>
        </authorList>
    </citation>
    <scope>NUCLEOTIDE SEQUENCE</scope>
    <source>
        <strain evidence="4">NBRC 109076</strain>
    </source>
</reference>
<comment type="similarity">
    <text evidence="1">Belongs to the LytR/CpsA/Psr (LCP) family.</text>
</comment>
<accession>A0A919KCN0</accession>
<evidence type="ECO:0000313" key="4">
    <source>
        <dbReference type="EMBL" id="GIF03280.1"/>
    </source>
</evidence>
<name>A0A919KCN0_9ACTN</name>
<dbReference type="EMBL" id="BOMW01000008">
    <property type="protein sequence ID" value="GIF03280.1"/>
    <property type="molecule type" value="Genomic_DNA"/>
</dbReference>
<protein>
    <recommendedName>
        <fullName evidence="3">Cell envelope-related transcriptional attenuator domain-containing protein</fullName>
    </recommendedName>
</protein>
<organism evidence="4 5">
    <name type="scientific">Actinoplanes siamensis</name>
    <dbReference type="NCBI Taxonomy" id="1223317"/>
    <lineage>
        <taxon>Bacteria</taxon>
        <taxon>Bacillati</taxon>
        <taxon>Actinomycetota</taxon>
        <taxon>Actinomycetes</taxon>
        <taxon>Micromonosporales</taxon>
        <taxon>Micromonosporaceae</taxon>
        <taxon>Actinoplanes</taxon>
    </lineage>
</organism>
<sequence>MPWRARLAMGLGCLLMAGSPAAAGLAAVTISGPLNILLVGIDPRDAHTAPLADSIIVVHVPADRGAATLFSIPRDLVVEIPAFPRSGSPAQRTKINAAMALGSRIGERRYDPAQGFELLARTVGAVTGISAFDAGAVINFGGFRRLVDAIDGISVPVDQDVVSEHRKPDGTMRDRLPQCPGHDNCHRPYVGVQKTYPSSATPVHFSGWEALDYVRQRYGLPHSDYDRQRHQRQFVQALAKKMKRKILTEPGKLAQITAAVGSSLTFVGGGHDLAAWAQALRALRVREMNSVGLPGFALFEEGTYRGEQLPATVRPFFAAVVQDRVASFLAANPGVVSVSPPG</sequence>
<feature type="domain" description="Cell envelope-related transcriptional attenuator" evidence="3">
    <location>
        <begin position="52"/>
        <end position="243"/>
    </location>
</feature>